<dbReference type="InterPro" id="IPR036291">
    <property type="entry name" value="NAD(P)-bd_dom_sf"/>
</dbReference>
<dbReference type="Proteomes" id="UP001210925">
    <property type="component" value="Unassembled WGS sequence"/>
</dbReference>
<evidence type="ECO:0000259" key="2">
    <source>
        <dbReference type="Pfam" id="PF13460"/>
    </source>
</evidence>
<dbReference type="Pfam" id="PF13460">
    <property type="entry name" value="NAD_binding_10"/>
    <property type="match status" value="1"/>
</dbReference>
<dbReference type="InterPro" id="IPR051606">
    <property type="entry name" value="Polyketide_Oxido-like"/>
</dbReference>
<evidence type="ECO:0000256" key="1">
    <source>
        <dbReference type="ARBA" id="ARBA00038376"/>
    </source>
</evidence>
<dbReference type="AlphaFoldDB" id="A0AAD5UDH7"/>
<evidence type="ECO:0000313" key="3">
    <source>
        <dbReference type="EMBL" id="KAJ3255241.1"/>
    </source>
</evidence>
<evidence type="ECO:0000313" key="4">
    <source>
        <dbReference type="Proteomes" id="UP001210925"/>
    </source>
</evidence>
<gene>
    <name evidence="3" type="ORF">HK103_006376</name>
</gene>
<dbReference type="PANTHER" id="PTHR43355">
    <property type="entry name" value="FLAVIN REDUCTASE (NADPH)"/>
    <property type="match status" value="1"/>
</dbReference>
<accession>A0AAD5UDH7</accession>
<reference evidence="3" key="1">
    <citation type="submission" date="2020-05" db="EMBL/GenBank/DDBJ databases">
        <title>Phylogenomic resolution of chytrid fungi.</title>
        <authorList>
            <person name="Stajich J.E."/>
            <person name="Amses K."/>
            <person name="Simmons R."/>
            <person name="Seto K."/>
            <person name="Myers J."/>
            <person name="Bonds A."/>
            <person name="Quandt C.A."/>
            <person name="Barry K."/>
            <person name="Liu P."/>
            <person name="Grigoriev I."/>
            <person name="Longcore J.E."/>
            <person name="James T.Y."/>
        </authorList>
    </citation>
    <scope>NUCLEOTIDE SEQUENCE</scope>
    <source>
        <strain evidence="3">PLAUS21</strain>
    </source>
</reference>
<feature type="domain" description="NAD(P)-binding" evidence="2">
    <location>
        <begin position="9"/>
        <end position="205"/>
    </location>
</feature>
<name>A0AAD5UDH7_9FUNG</name>
<dbReference type="GO" id="GO:0004074">
    <property type="term" value="F:biliverdin reductase [NAD(P)H] activity"/>
    <property type="evidence" value="ECO:0007669"/>
    <property type="project" value="TreeGrafter"/>
</dbReference>
<dbReference type="GO" id="GO:0042602">
    <property type="term" value="F:riboflavin reductase (NADPH) activity"/>
    <property type="evidence" value="ECO:0007669"/>
    <property type="project" value="TreeGrafter"/>
</dbReference>
<organism evidence="3 4">
    <name type="scientific">Boothiomyces macroporosus</name>
    <dbReference type="NCBI Taxonomy" id="261099"/>
    <lineage>
        <taxon>Eukaryota</taxon>
        <taxon>Fungi</taxon>
        <taxon>Fungi incertae sedis</taxon>
        <taxon>Chytridiomycota</taxon>
        <taxon>Chytridiomycota incertae sedis</taxon>
        <taxon>Chytridiomycetes</taxon>
        <taxon>Rhizophydiales</taxon>
        <taxon>Terramycetaceae</taxon>
        <taxon>Boothiomyces</taxon>
    </lineage>
</organism>
<dbReference type="SUPFAM" id="SSF51735">
    <property type="entry name" value="NAD(P)-binding Rossmann-fold domains"/>
    <property type="match status" value="1"/>
</dbReference>
<dbReference type="PANTHER" id="PTHR43355:SF2">
    <property type="entry name" value="FLAVIN REDUCTASE (NADPH)"/>
    <property type="match status" value="1"/>
</dbReference>
<dbReference type="InterPro" id="IPR016040">
    <property type="entry name" value="NAD(P)-bd_dom"/>
</dbReference>
<proteinExistence type="inferred from homology"/>
<sequence>MSKTVLVIGATGATGKHFIKHSLEKGFITRVIVRDPSKIPEIDRTNPNLQIVKGSFTESQVLEDALQDGKVSYVVVMAGDPKQKTPFMEPFIKSLVSVMKKYNTKRILYQAGAFSCKPGESVSLFGTILLNTVALGVGIKNQILDNDQVIKYLASEKDIEWIVTRPGMIVEKPSKGRLVLNPKSPAQMGVTFTDLALFNLEAVQDEKLLYTCDFPNYS</sequence>
<keyword evidence="4" id="KW-1185">Reference proteome</keyword>
<comment type="caution">
    <text evidence="3">The sequence shown here is derived from an EMBL/GenBank/DDBJ whole genome shotgun (WGS) entry which is preliminary data.</text>
</comment>
<protein>
    <recommendedName>
        <fullName evidence="2">NAD(P)-binding domain-containing protein</fullName>
    </recommendedName>
</protein>
<comment type="similarity">
    <text evidence="1">Belongs to the avfA family.</text>
</comment>
<dbReference type="Gene3D" id="3.40.50.720">
    <property type="entry name" value="NAD(P)-binding Rossmann-like Domain"/>
    <property type="match status" value="1"/>
</dbReference>
<dbReference type="EMBL" id="JADGKB010000069">
    <property type="protein sequence ID" value="KAJ3255241.1"/>
    <property type="molecule type" value="Genomic_DNA"/>
</dbReference>